<feature type="region of interest" description="Disordered" evidence="1">
    <location>
        <begin position="23"/>
        <end position="46"/>
    </location>
</feature>
<reference evidence="3" key="1">
    <citation type="submission" date="2022-09" db="EMBL/GenBank/DDBJ databases">
        <title>Novosphingobium sp. Nov., a polycyclic aromatic hydrocarbon-degrading bacterium isolated form mangrove sediments in HongKong.</title>
        <authorList>
            <person name="Hu Z."/>
        </authorList>
    </citation>
    <scope>NUCLEOTIDE SEQUENCE</scope>
    <source>
        <strain evidence="3">HK4-1</strain>
    </source>
</reference>
<evidence type="ECO:0008006" key="5">
    <source>
        <dbReference type="Google" id="ProtNLM"/>
    </source>
</evidence>
<dbReference type="EMBL" id="JANZXA010000006">
    <property type="protein sequence ID" value="MCT2400120.1"/>
    <property type="molecule type" value="Genomic_DNA"/>
</dbReference>
<keyword evidence="4" id="KW-1185">Reference proteome</keyword>
<dbReference type="Proteomes" id="UP001165583">
    <property type="component" value="Unassembled WGS sequence"/>
</dbReference>
<sequence>MKTILTLAAVAAALASASIASAHEDPGGHWEWRNQPSFGSKSTVPSRTRVWVKDAETSMANCDCAMMKADKASCMMNMPGKAGAPSAG</sequence>
<organism evidence="3 4">
    <name type="scientific">Novosphingobium mangrovi</name>
    <name type="common">ex Huang et al. 2023</name>
    <dbReference type="NCBI Taxonomy" id="2976432"/>
    <lineage>
        <taxon>Bacteria</taxon>
        <taxon>Pseudomonadati</taxon>
        <taxon>Pseudomonadota</taxon>
        <taxon>Alphaproteobacteria</taxon>
        <taxon>Sphingomonadales</taxon>
        <taxon>Sphingomonadaceae</taxon>
        <taxon>Novosphingobium</taxon>
    </lineage>
</organism>
<gene>
    <name evidence="3" type="ORF">NZK81_11205</name>
</gene>
<feature type="signal peptide" evidence="2">
    <location>
        <begin position="1"/>
        <end position="22"/>
    </location>
</feature>
<evidence type="ECO:0000313" key="4">
    <source>
        <dbReference type="Proteomes" id="UP001165583"/>
    </source>
</evidence>
<dbReference type="RefSeq" id="WP_041558955.1">
    <property type="nucleotide sequence ID" value="NZ_JANZXA010000006.1"/>
</dbReference>
<evidence type="ECO:0000256" key="1">
    <source>
        <dbReference type="SAM" id="MobiDB-lite"/>
    </source>
</evidence>
<name>A0ABT2I5N8_9SPHN</name>
<accession>A0ABT2I5N8</accession>
<feature type="compositionally biased region" description="Basic and acidic residues" evidence="1">
    <location>
        <begin position="23"/>
        <end position="32"/>
    </location>
</feature>
<feature type="compositionally biased region" description="Polar residues" evidence="1">
    <location>
        <begin position="34"/>
        <end position="46"/>
    </location>
</feature>
<comment type="caution">
    <text evidence="3">The sequence shown here is derived from an EMBL/GenBank/DDBJ whole genome shotgun (WGS) entry which is preliminary data.</text>
</comment>
<evidence type="ECO:0000256" key="2">
    <source>
        <dbReference type="SAM" id="SignalP"/>
    </source>
</evidence>
<proteinExistence type="predicted"/>
<feature type="chain" id="PRO_5045839255" description="DUF3617 domain-containing protein" evidence="2">
    <location>
        <begin position="23"/>
        <end position="88"/>
    </location>
</feature>
<protein>
    <recommendedName>
        <fullName evidence="5">DUF3617 domain-containing protein</fullName>
    </recommendedName>
</protein>
<keyword evidence="2" id="KW-0732">Signal</keyword>
<evidence type="ECO:0000313" key="3">
    <source>
        <dbReference type="EMBL" id="MCT2400120.1"/>
    </source>
</evidence>